<accession>A0A437JT62</accession>
<keyword evidence="2" id="KW-1185">Reference proteome</keyword>
<gene>
    <name evidence="1" type="ORF">ENE75_15130</name>
</gene>
<dbReference type="Proteomes" id="UP000288178">
    <property type="component" value="Unassembled WGS sequence"/>
</dbReference>
<organism evidence="1 2">
    <name type="scientific">Rubrivivax albus</name>
    <dbReference type="NCBI Taxonomy" id="2499835"/>
    <lineage>
        <taxon>Bacteria</taxon>
        <taxon>Pseudomonadati</taxon>
        <taxon>Pseudomonadota</taxon>
        <taxon>Betaproteobacteria</taxon>
        <taxon>Burkholderiales</taxon>
        <taxon>Sphaerotilaceae</taxon>
        <taxon>Rubrivivax</taxon>
    </lineage>
</organism>
<evidence type="ECO:0000313" key="2">
    <source>
        <dbReference type="Proteomes" id="UP000288178"/>
    </source>
</evidence>
<sequence>MSHQYTNEMEDTNDIASELAAVAAAMLRYTDGGHPYRVAQTLTGSPRRFERRETVAAYATLIHQASEAWAGLRSLRDALPDPDLAAWISERHARLQPADAFEQRGELLADAGDAFAALVHAVVTARDDLECPRRDTGSRARRVRALASLRSAPATLAALMVEQLVPAAQQVGHALTFMEVPGYEHKHRAVEHLQRHLNSTLDLLVRASTTVRQMDRAALQAELRKFGRFWAPFFMVASVVELLALLIHENADELILRLPARGWAADFPEAASHANGAVRNGLQLALANGGGGAHLLSFMEGRYRTRGDALDLAARAGLVPMRVASWFMPKRW</sequence>
<dbReference type="AlphaFoldDB" id="A0A437JT62"/>
<dbReference type="EMBL" id="SACT01000005">
    <property type="protein sequence ID" value="RVT50350.1"/>
    <property type="molecule type" value="Genomic_DNA"/>
</dbReference>
<dbReference type="RefSeq" id="WP_128199177.1">
    <property type="nucleotide sequence ID" value="NZ_SACT01000005.1"/>
</dbReference>
<proteinExistence type="predicted"/>
<protein>
    <submittedName>
        <fullName evidence="1">Uncharacterized protein</fullName>
    </submittedName>
</protein>
<reference evidence="1 2" key="1">
    <citation type="submission" date="2019-01" db="EMBL/GenBank/DDBJ databases">
        <authorList>
            <person name="Chen W.-M."/>
        </authorList>
    </citation>
    <scope>NUCLEOTIDE SEQUENCE [LARGE SCALE GENOMIC DNA]</scope>
    <source>
        <strain evidence="1 2">ICH-3</strain>
    </source>
</reference>
<comment type="caution">
    <text evidence="1">The sequence shown here is derived from an EMBL/GenBank/DDBJ whole genome shotgun (WGS) entry which is preliminary data.</text>
</comment>
<evidence type="ECO:0000313" key="1">
    <source>
        <dbReference type="EMBL" id="RVT50350.1"/>
    </source>
</evidence>
<name>A0A437JT62_9BURK</name>